<gene>
    <name evidence="1" type="ORF">PMAYCL1PPCAC_20904</name>
</gene>
<keyword evidence="2" id="KW-1185">Reference proteome</keyword>
<comment type="caution">
    <text evidence="1">The sequence shown here is derived from an EMBL/GenBank/DDBJ whole genome shotgun (WGS) entry which is preliminary data.</text>
</comment>
<accession>A0AAN5CV18</accession>
<protein>
    <submittedName>
        <fullName evidence="1">Uncharacterized protein</fullName>
    </submittedName>
</protein>
<organism evidence="1 2">
    <name type="scientific">Pristionchus mayeri</name>
    <dbReference type="NCBI Taxonomy" id="1317129"/>
    <lineage>
        <taxon>Eukaryota</taxon>
        <taxon>Metazoa</taxon>
        <taxon>Ecdysozoa</taxon>
        <taxon>Nematoda</taxon>
        <taxon>Chromadorea</taxon>
        <taxon>Rhabditida</taxon>
        <taxon>Rhabditina</taxon>
        <taxon>Diplogasteromorpha</taxon>
        <taxon>Diplogasteroidea</taxon>
        <taxon>Neodiplogasteridae</taxon>
        <taxon>Pristionchus</taxon>
    </lineage>
</organism>
<name>A0AAN5CV18_9BILA</name>
<reference evidence="2" key="1">
    <citation type="submission" date="2022-10" db="EMBL/GenBank/DDBJ databases">
        <title>Genome assembly of Pristionchus species.</title>
        <authorList>
            <person name="Yoshida K."/>
            <person name="Sommer R.J."/>
        </authorList>
    </citation>
    <scope>NUCLEOTIDE SEQUENCE [LARGE SCALE GENOMIC DNA]</scope>
    <source>
        <strain evidence="2">RS5460</strain>
    </source>
</reference>
<dbReference type="EMBL" id="BTRK01000004">
    <property type="protein sequence ID" value="GMR50709.1"/>
    <property type="molecule type" value="Genomic_DNA"/>
</dbReference>
<feature type="non-terminal residue" evidence="1">
    <location>
        <position position="1"/>
    </location>
</feature>
<dbReference type="AlphaFoldDB" id="A0AAN5CV18"/>
<evidence type="ECO:0000313" key="1">
    <source>
        <dbReference type="EMBL" id="GMR50709.1"/>
    </source>
</evidence>
<proteinExistence type="predicted"/>
<evidence type="ECO:0000313" key="2">
    <source>
        <dbReference type="Proteomes" id="UP001328107"/>
    </source>
</evidence>
<sequence>NYNLAVSRLSSTQRNLSTDRNLLLFYDSVIQDQISLGQVEAVDPSDTSGIIHYLAHQAVLRPDKPTTPLRPSDLKMIPSLIIRARFRPFLIVADVEKAFLQVKLCPSQTFLSYAFA</sequence>
<dbReference type="Proteomes" id="UP001328107">
    <property type="component" value="Unassembled WGS sequence"/>
</dbReference>